<dbReference type="AlphaFoldDB" id="A0A1G9RER4"/>
<evidence type="ECO:0000313" key="2">
    <source>
        <dbReference type="Proteomes" id="UP000198552"/>
    </source>
</evidence>
<reference evidence="2" key="1">
    <citation type="submission" date="2016-10" db="EMBL/GenBank/DDBJ databases">
        <authorList>
            <person name="Varghese N."/>
            <person name="Submissions S."/>
        </authorList>
    </citation>
    <scope>NUCLEOTIDE SEQUENCE [LARGE SCALE GENOMIC DNA]</scope>
    <source>
        <strain evidence="2">EPL6</strain>
    </source>
</reference>
<sequence length="77" mass="7720">MTPPGATPAAEALARALLQALAAADPAGAPLPRLVKQLGVSASVLLRAAHGVAGVRVWQDEAQGRWMLALTGGTPAD</sequence>
<keyword evidence="2" id="KW-1185">Reference proteome</keyword>
<accession>A0A1G9RER4</accession>
<name>A0A1G9RER4_9BURK</name>
<dbReference type="STRING" id="1527607.SAMN05428957_103226"/>
<evidence type="ECO:0000313" key="1">
    <source>
        <dbReference type="EMBL" id="SDM21724.1"/>
    </source>
</evidence>
<evidence type="ECO:0008006" key="3">
    <source>
        <dbReference type="Google" id="ProtNLM"/>
    </source>
</evidence>
<gene>
    <name evidence="1" type="ORF">SAMN05428957_103226</name>
</gene>
<dbReference type="EMBL" id="FNHP01000003">
    <property type="protein sequence ID" value="SDM21724.1"/>
    <property type="molecule type" value="Genomic_DNA"/>
</dbReference>
<dbReference type="RefSeq" id="WP_091568108.1">
    <property type="nucleotide sequence ID" value="NZ_FNHP01000003.1"/>
</dbReference>
<organism evidence="1 2">
    <name type="scientific">Oryzisolibacter propanilivorax</name>
    <dbReference type="NCBI Taxonomy" id="1527607"/>
    <lineage>
        <taxon>Bacteria</taxon>
        <taxon>Pseudomonadati</taxon>
        <taxon>Pseudomonadota</taxon>
        <taxon>Betaproteobacteria</taxon>
        <taxon>Burkholderiales</taxon>
        <taxon>Comamonadaceae</taxon>
        <taxon>Oryzisolibacter</taxon>
    </lineage>
</organism>
<dbReference type="Gene3D" id="1.10.10.10">
    <property type="entry name" value="Winged helix-like DNA-binding domain superfamily/Winged helix DNA-binding domain"/>
    <property type="match status" value="1"/>
</dbReference>
<proteinExistence type="predicted"/>
<dbReference type="Proteomes" id="UP000198552">
    <property type="component" value="Unassembled WGS sequence"/>
</dbReference>
<dbReference type="InterPro" id="IPR036388">
    <property type="entry name" value="WH-like_DNA-bd_sf"/>
</dbReference>
<protein>
    <recommendedName>
        <fullName evidence="3">FdhD protein</fullName>
    </recommendedName>
</protein>